<gene>
    <name evidence="2" type="ORF">MNB_SUP05-SYMBIONT-5-225</name>
</gene>
<reference evidence="2" key="1">
    <citation type="submission" date="2016-10" db="EMBL/GenBank/DDBJ databases">
        <authorList>
            <person name="de Groot N.N."/>
        </authorList>
    </citation>
    <scope>NUCLEOTIDE SEQUENCE</scope>
</reference>
<dbReference type="Pfam" id="PF13470">
    <property type="entry name" value="PIN_3"/>
    <property type="match status" value="1"/>
</dbReference>
<evidence type="ECO:0000313" key="2">
    <source>
        <dbReference type="EMBL" id="SFV87439.1"/>
    </source>
</evidence>
<dbReference type="CDD" id="cd09854">
    <property type="entry name" value="PIN_VapC-like"/>
    <property type="match status" value="1"/>
</dbReference>
<name>A0A1W1E0G5_9ZZZZ</name>
<evidence type="ECO:0000259" key="1">
    <source>
        <dbReference type="Pfam" id="PF13470"/>
    </source>
</evidence>
<organism evidence="2">
    <name type="scientific">hydrothermal vent metagenome</name>
    <dbReference type="NCBI Taxonomy" id="652676"/>
    <lineage>
        <taxon>unclassified sequences</taxon>
        <taxon>metagenomes</taxon>
        <taxon>ecological metagenomes</taxon>
    </lineage>
</organism>
<feature type="domain" description="PIN" evidence="1">
    <location>
        <begin position="5"/>
        <end position="117"/>
    </location>
</feature>
<dbReference type="InterPro" id="IPR029060">
    <property type="entry name" value="PIN-like_dom_sf"/>
</dbReference>
<sequence length="139" mass="16081">MAKSRIYLDTNIVVDFLISDRKTHLAAVSLFQTLDAYEVFISEDMLTTLFYLDRNKTQVLSFFKKIVIKKWHVSAFGTEVIHNAIDLSLENNLDFEDVLQCLCAKANHCDYLITNDKVFYNCGLTIVSTDEFLQQQKKL</sequence>
<accession>A0A1W1E0G5</accession>
<dbReference type="Gene3D" id="3.40.50.1010">
    <property type="entry name" value="5'-nuclease"/>
    <property type="match status" value="1"/>
</dbReference>
<dbReference type="InterPro" id="IPR002716">
    <property type="entry name" value="PIN_dom"/>
</dbReference>
<proteinExistence type="predicted"/>
<dbReference type="SUPFAM" id="SSF88723">
    <property type="entry name" value="PIN domain-like"/>
    <property type="match status" value="1"/>
</dbReference>
<dbReference type="AlphaFoldDB" id="A0A1W1E0G5"/>
<dbReference type="EMBL" id="FPHZ01000013">
    <property type="protein sequence ID" value="SFV87439.1"/>
    <property type="molecule type" value="Genomic_DNA"/>
</dbReference>
<protein>
    <recommendedName>
        <fullName evidence="1">PIN domain-containing protein</fullName>
    </recommendedName>
</protein>